<dbReference type="PROSITE" id="PS51677">
    <property type="entry name" value="NODB"/>
    <property type="match status" value="1"/>
</dbReference>
<dbReference type="AlphaFoldDB" id="A0A926HUX0"/>
<dbReference type="SUPFAM" id="SSF88713">
    <property type="entry name" value="Glycoside hydrolase/deacetylase"/>
    <property type="match status" value="1"/>
</dbReference>
<dbReference type="Proteomes" id="UP000620366">
    <property type="component" value="Unassembled WGS sequence"/>
</dbReference>
<evidence type="ECO:0000259" key="1">
    <source>
        <dbReference type="PROSITE" id="PS51677"/>
    </source>
</evidence>
<organism evidence="2 3">
    <name type="scientific">Feifania hominis</name>
    <dbReference type="NCBI Taxonomy" id="2763660"/>
    <lineage>
        <taxon>Bacteria</taxon>
        <taxon>Bacillati</taxon>
        <taxon>Bacillota</taxon>
        <taxon>Clostridia</taxon>
        <taxon>Eubacteriales</taxon>
        <taxon>Feifaniaceae</taxon>
        <taxon>Feifania</taxon>
    </lineage>
</organism>
<dbReference type="GO" id="GO:0005975">
    <property type="term" value="P:carbohydrate metabolic process"/>
    <property type="evidence" value="ECO:0007669"/>
    <property type="project" value="InterPro"/>
</dbReference>
<proteinExistence type="predicted"/>
<dbReference type="Pfam" id="PF01522">
    <property type="entry name" value="Polysacc_deac_1"/>
    <property type="match status" value="1"/>
</dbReference>
<name>A0A926HUX0_9FIRM</name>
<dbReference type="InterPro" id="IPR011330">
    <property type="entry name" value="Glyco_hydro/deAcase_b/a-brl"/>
</dbReference>
<protein>
    <submittedName>
        <fullName evidence="2">Polysaccharide deacetylase family protein</fullName>
    </submittedName>
</protein>
<evidence type="ECO:0000313" key="3">
    <source>
        <dbReference type="Proteomes" id="UP000620366"/>
    </source>
</evidence>
<dbReference type="InterPro" id="IPR050248">
    <property type="entry name" value="Polysacc_deacetylase_ArnD"/>
</dbReference>
<dbReference type="InterPro" id="IPR002509">
    <property type="entry name" value="NODB_dom"/>
</dbReference>
<feature type="domain" description="NodB homology" evidence="1">
    <location>
        <begin position="42"/>
        <end position="295"/>
    </location>
</feature>
<gene>
    <name evidence="2" type="ORF">H8695_06670</name>
</gene>
<reference evidence="2" key="1">
    <citation type="submission" date="2020-08" db="EMBL/GenBank/DDBJ databases">
        <title>Genome public.</title>
        <authorList>
            <person name="Liu C."/>
            <person name="Sun Q."/>
        </authorList>
    </citation>
    <scope>NUCLEOTIDE SEQUENCE</scope>
    <source>
        <strain evidence="2">BX7</strain>
    </source>
</reference>
<keyword evidence="3" id="KW-1185">Reference proteome</keyword>
<accession>A0A926HUX0</accession>
<dbReference type="PANTHER" id="PTHR10587">
    <property type="entry name" value="GLYCOSYL TRANSFERASE-RELATED"/>
    <property type="match status" value="1"/>
</dbReference>
<sequence length="449" mass="49747">MKAQIIRTAKWAKRTLKKLRPVDERGVLSPVRRINRVALSERVCAMTFDDGPTALPPEPDHTGGRALTDHLLDVLREYGAHATFDVIGSTAENYPDRAGKPGTPQWGGIAYDHYPDLNCDDMAGAVSQSRLIGRILAEGHDLSNHGYRHIIFGKKGVIYGKRRYLQSGREVYDDLKKLDDLLREYHGYSLSLGRPPHYVDRLPDGLTSYDIYLLLGYQYMGASFDGDGWLPKPTYDEEVRAMVEPMRALLEADPDALCGQIVFQKDGYNMQKRTPVADGLAQQLELLRKYGYRVVPVGELTALSQFEDLGPDDPLYPTVSGLLRAGYTVVYRDNRVKLHLPVTRGELAMFVTPRDELVRTVRERMEGKPLSAIGGLDARHPYYGAVRYTLERGLLSLAGGKFDPAAPITPADLQGLYPQLGGSDVQVSTARADILTTLFTLLGGSGAGR</sequence>
<dbReference type="GO" id="GO:0016810">
    <property type="term" value="F:hydrolase activity, acting on carbon-nitrogen (but not peptide) bonds"/>
    <property type="evidence" value="ECO:0007669"/>
    <property type="project" value="InterPro"/>
</dbReference>
<comment type="caution">
    <text evidence="2">The sequence shown here is derived from an EMBL/GenBank/DDBJ whole genome shotgun (WGS) entry which is preliminary data.</text>
</comment>
<evidence type="ECO:0000313" key="2">
    <source>
        <dbReference type="EMBL" id="MBC8536375.1"/>
    </source>
</evidence>
<dbReference type="EMBL" id="JACRSP010000002">
    <property type="protein sequence ID" value="MBC8536375.1"/>
    <property type="molecule type" value="Genomic_DNA"/>
</dbReference>
<dbReference type="Gene3D" id="3.20.20.370">
    <property type="entry name" value="Glycoside hydrolase/deacetylase"/>
    <property type="match status" value="1"/>
</dbReference>